<reference evidence="1" key="1">
    <citation type="submission" date="2023-06" db="EMBL/GenBank/DDBJ databases">
        <authorList>
            <person name="Noh H."/>
        </authorList>
    </citation>
    <scope>NUCLEOTIDE SEQUENCE</scope>
    <source>
        <strain evidence="1">DUCC20226</strain>
    </source>
</reference>
<keyword evidence="2" id="KW-1185">Reference proteome</keyword>
<dbReference type="Proteomes" id="UP001265746">
    <property type="component" value="Unassembled WGS sequence"/>
</dbReference>
<evidence type="ECO:0000313" key="2">
    <source>
        <dbReference type="Proteomes" id="UP001265746"/>
    </source>
</evidence>
<sequence>MGASIACLRAGGKPRTTRSADEIVDKHKAIIISGFCAIGKTHFSSTKDNLQQGLGMEIFDLDSSSYSSKPGFPENYIAEIRKRAEKPCVILISTHRGLPTQLAREGYYVALVYPGDGPEAKREWLRRLEEREEAGKDSRLYKITDENWDLWYGRTAGEEITSRWTLANDQYLSTIFDDIHTDFRRFKRRTLQQD</sequence>
<comment type="caution">
    <text evidence="1">The sequence shown here is derived from an EMBL/GenBank/DDBJ whole genome shotgun (WGS) entry which is preliminary data.</text>
</comment>
<name>A0AAD9SIM6_PHOAM</name>
<gene>
    <name evidence="1" type="ORF">N8I77_006660</name>
</gene>
<dbReference type="AlphaFoldDB" id="A0AAD9SIM6"/>
<accession>A0AAD9SIM6</accession>
<evidence type="ECO:0000313" key="1">
    <source>
        <dbReference type="EMBL" id="KAK2608023.1"/>
    </source>
</evidence>
<organism evidence="1 2">
    <name type="scientific">Phomopsis amygdali</name>
    <name type="common">Fusicoccum amygdali</name>
    <dbReference type="NCBI Taxonomy" id="1214568"/>
    <lineage>
        <taxon>Eukaryota</taxon>
        <taxon>Fungi</taxon>
        <taxon>Dikarya</taxon>
        <taxon>Ascomycota</taxon>
        <taxon>Pezizomycotina</taxon>
        <taxon>Sordariomycetes</taxon>
        <taxon>Sordariomycetidae</taxon>
        <taxon>Diaporthales</taxon>
        <taxon>Diaporthaceae</taxon>
        <taxon>Diaporthe</taxon>
    </lineage>
</organism>
<protein>
    <submittedName>
        <fullName evidence="1">Uncharacterized protein</fullName>
    </submittedName>
</protein>
<proteinExistence type="predicted"/>
<dbReference type="EMBL" id="JAUJFL010000003">
    <property type="protein sequence ID" value="KAK2608023.1"/>
    <property type="molecule type" value="Genomic_DNA"/>
</dbReference>